<keyword evidence="1" id="KW-0433">Leucine-rich repeat</keyword>
<gene>
    <name evidence="3" type="ORF">BCR32DRAFT_288246</name>
</gene>
<evidence type="ECO:0000256" key="1">
    <source>
        <dbReference type="ARBA" id="ARBA00022614"/>
    </source>
</evidence>
<dbReference type="InterPro" id="IPR050216">
    <property type="entry name" value="LRR_domain-containing"/>
</dbReference>
<dbReference type="InterPro" id="IPR001611">
    <property type="entry name" value="Leu-rich_rpt"/>
</dbReference>
<dbReference type="GO" id="GO:0005737">
    <property type="term" value="C:cytoplasm"/>
    <property type="evidence" value="ECO:0007669"/>
    <property type="project" value="TreeGrafter"/>
</dbReference>
<dbReference type="SMART" id="SM00369">
    <property type="entry name" value="LRR_TYP"/>
    <property type="match status" value="5"/>
</dbReference>
<evidence type="ECO:0000313" key="3">
    <source>
        <dbReference type="EMBL" id="ORX46577.1"/>
    </source>
</evidence>
<dbReference type="Pfam" id="PF13855">
    <property type="entry name" value="LRR_8"/>
    <property type="match status" value="2"/>
</dbReference>
<feature type="non-terminal residue" evidence="3">
    <location>
        <position position="1"/>
    </location>
</feature>
<dbReference type="Gene3D" id="3.80.10.10">
    <property type="entry name" value="Ribonuclease Inhibitor"/>
    <property type="match status" value="1"/>
</dbReference>
<protein>
    <submittedName>
        <fullName evidence="3">L domain-like protein</fullName>
    </submittedName>
</protein>
<dbReference type="PROSITE" id="PS51450">
    <property type="entry name" value="LRR"/>
    <property type="match status" value="3"/>
</dbReference>
<keyword evidence="2" id="KW-0677">Repeat</keyword>
<reference evidence="3 4" key="2">
    <citation type="submission" date="2016-08" db="EMBL/GenBank/DDBJ databases">
        <title>Pervasive Adenine N6-methylation of Active Genes in Fungi.</title>
        <authorList>
            <consortium name="DOE Joint Genome Institute"/>
            <person name="Mondo S.J."/>
            <person name="Dannebaum R.O."/>
            <person name="Kuo R.C."/>
            <person name="Labutti K."/>
            <person name="Haridas S."/>
            <person name="Kuo A."/>
            <person name="Salamov A."/>
            <person name="Ahrendt S.R."/>
            <person name="Lipzen A."/>
            <person name="Sullivan W."/>
            <person name="Andreopoulos W.B."/>
            <person name="Clum A."/>
            <person name="Lindquist E."/>
            <person name="Daum C."/>
            <person name="Ramamoorthy G.K."/>
            <person name="Gryganskyi A."/>
            <person name="Culley D."/>
            <person name="Magnuson J.K."/>
            <person name="James T.Y."/>
            <person name="O'Malley M.A."/>
            <person name="Stajich J.E."/>
            <person name="Spatafora J.W."/>
            <person name="Visel A."/>
            <person name="Grigoriev I.V."/>
        </authorList>
    </citation>
    <scope>NUCLEOTIDE SEQUENCE [LARGE SCALE GENOMIC DNA]</scope>
    <source>
        <strain evidence="3 4">S4</strain>
    </source>
</reference>
<evidence type="ECO:0000256" key="2">
    <source>
        <dbReference type="ARBA" id="ARBA00022737"/>
    </source>
</evidence>
<dbReference type="OrthoDB" id="676979at2759"/>
<dbReference type="SUPFAM" id="SSF52058">
    <property type="entry name" value="L domain-like"/>
    <property type="match status" value="1"/>
</dbReference>
<keyword evidence="4" id="KW-1185">Reference proteome</keyword>
<dbReference type="InterPro" id="IPR032675">
    <property type="entry name" value="LRR_dom_sf"/>
</dbReference>
<dbReference type="InterPro" id="IPR003591">
    <property type="entry name" value="Leu-rich_rpt_typical-subtyp"/>
</dbReference>
<dbReference type="SMART" id="SM00364">
    <property type="entry name" value="LRR_BAC"/>
    <property type="match status" value="4"/>
</dbReference>
<name>A0A1Y1V4L7_9FUNG</name>
<dbReference type="PANTHER" id="PTHR48051:SF1">
    <property type="entry name" value="RAS SUPPRESSOR PROTEIN 1"/>
    <property type="match status" value="1"/>
</dbReference>
<comment type="caution">
    <text evidence="3">The sequence shown here is derived from an EMBL/GenBank/DDBJ whole genome shotgun (WGS) entry which is preliminary data.</text>
</comment>
<dbReference type="EMBL" id="MCFG01000764">
    <property type="protein sequence ID" value="ORX46577.1"/>
    <property type="molecule type" value="Genomic_DNA"/>
</dbReference>
<dbReference type="STRING" id="1754192.A0A1Y1V4L7"/>
<organism evidence="3 4">
    <name type="scientific">Anaeromyces robustus</name>
    <dbReference type="NCBI Taxonomy" id="1754192"/>
    <lineage>
        <taxon>Eukaryota</taxon>
        <taxon>Fungi</taxon>
        <taxon>Fungi incertae sedis</taxon>
        <taxon>Chytridiomycota</taxon>
        <taxon>Chytridiomycota incertae sedis</taxon>
        <taxon>Neocallimastigomycetes</taxon>
        <taxon>Neocallimastigales</taxon>
        <taxon>Neocallimastigaceae</taxon>
        <taxon>Anaeromyces</taxon>
    </lineage>
</organism>
<dbReference type="PRINTS" id="PR00019">
    <property type="entry name" value="LEURICHRPT"/>
</dbReference>
<sequence length="232" mass="26646">GDIQELEDFQISYNLQISELPVTIRKLSKVKRFHFCFIGNLTKIKRIEANNFILNLNHNELSSFSIPTSFQNLTNLVRLYLNNNKIEVIPEEICQMTNLIDLDISNNNIYSLPEDIGNLVSLEKLIANNNKIESLPDSIGKLSNLKSLELLKNSLNSLPDDICHLSNLKQLDISYNKIMDLPDDFYLLTNLKIFNTKDNVWKTDIQPIVAGGLEKIMEHYKQQAVKRGKKVK</sequence>
<reference evidence="3 4" key="1">
    <citation type="submission" date="2016-08" db="EMBL/GenBank/DDBJ databases">
        <title>A Parts List for Fungal Cellulosomes Revealed by Comparative Genomics.</title>
        <authorList>
            <consortium name="DOE Joint Genome Institute"/>
            <person name="Haitjema C.H."/>
            <person name="Gilmore S.P."/>
            <person name="Henske J.K."/>
            <person name="Solomon K.V."/>
            <person name="De Groot R."/>
            <person name="Kuo A."/>
            <person name="Mondo S.J."/>
            <person name="Salamov A.A."/>
            <person name="Labutti K."/>
            <person name="Zhao Z."/>
            <person name="Chiniquy J."/>
            <person name="Barry K."/>
            <person name="Brewer H.M."/>
            <person name="Purvine S.O."/>
            <person name="Wright A.T."/>
            <person name="Boxma B."/>
            <person name="Van Alen T."/>
            <person name="Hackstein J.H."/>
            <person name="Baker S.E."/>
            <person name="Grigoriev I.V."/>
            <person name="O'Malley M.A."/>
        </authorList>
    </citation>
    <scope>NUCLEOTIDE SEQUENCE [LARGE SCALE GENOMIC DNA]</scope>
    <source>
        <strain evidence="3 4">S4</strain>
    </source>
</reference>
<dbReference type="PANTHER" id="PTHR48051">
    <property type="match status" value="1"/>
</dbReference>
<evidence type="ECO:0000313" key="4">
    <source>
        <dbReference type="Proteomes" id="UP000193944"/>
    </source>
</evidence>
<dbReference type="AlphaFoldDB" id="A0A1Y1V4L7"/>
<proteinExistence type="predicted"/>
<accession>A0A1Y1V4L7</accession>
<dbReference type="Proteomes" id="UP000193944">
    <property type="component" value="Unassembled WGS sequence"/>
</dbReference>